<proteinExistence type="predicted"/>
<dbReference type="EMBL" id="AP035881">
    <property type="protein sequence ID" value="BFP46381.1"/>
    <property type="molecule type" value="Genomic_DNA"/>
</dbReference>
<evidence type="ECO:0000313" key="1">
    <source>
        <dbReference type="EMBL" id="BFP46381.1"/>
    </source>
</evidence>
<reference evidence="1" key="1">
    <citation type="submission" date="2024-07" db="EMBL/GenBank/DDBJ databases">
        <title>Complete genome sequences of cellulolytic bacteria, Kitasatospora sp. CMC57 and Streptomyces sp. CMC78, isolated from Japanese agricultural soil.</title>
        <authorList>
            <person name="Hashimoto T."/>
            <person name="Ito M."/>
            <person name="Iwamoto M."/>
            <person name="Fukahori D."/>
            <person name="Shoda T."/>
            <person name="Sakoda M."/>
            <person name="Morohoshi T."/>
            <person name="Mitsuboshi M."/>
            <person name="Nishizawa T."/>
        </authorList>
    </citation>
    <scope>NUCLEOTIDE SEQUENCE</scope>
    <source>
        <strain evidence="1">CMC57</strain>
    </source>
</reference>
<organism evidence="1">
    <name type="scientific">Kitasatospora sp. CMC57</name>
    <dbReference type="NCBI Taxonomy" id="3231513"/>
    <lineage>
        <taxon>Bacteria</taxon>
        <taxon>Bacillati</taxon>
        <taxon>Actinomycetota</taxon>
        <taxon>Actinomycetes</taxon>
        <taxon>Kitasatosporales</taxon>
        <taxon>Streptomycetaceae</taxon>
        <taxon>Kitasatospora</taxon>
    </lineage>
</organism>
<gene>
    <name evidence="1" type="ORF">KCMC57_27490</name>
</gene>
<dbReference type="RefSeq" id="WP_407988793.1">
    <property type="nucleotide sequence ID" value="NZ_AP035881.2"/>
</dbReference>
<protein>
    <recommendedName>
        <fullName evidence="2">S1 motif domain-containing protein</fullName>
    </recommendedName>
</protein>
<evidence type="ECO:0008006" key="2">
    <source>
        <dbReference type="Google" id="ProtNLM"/>
    </source>
</evidence>
<name>A0AB33JUK4_9ACTN</name>
<sequence length="110" mass="11888">MSEYSWPDDGADAAARAQAEWTATCRALPVGTQIAGEVIGRQRFGVFLSINGYPDAIGLAEITAMPRNADLPRVGEQVSGEVISHADHNCQVKVKLADWSLHEDSLRGRP</sequence>
<accession>A0AB33JUK4</accession>
<dbReference type="AlphaFoldDB" id="A0AB33JUK4"/>